<dbReference type="InterPro" id="IPR036513">
    <property type="entry name" value="STAS_dom_sf"/>
</dbReference>
<dbReference type="SUPFAM" id="SSF52091">
    <property type="entry name" value="SpoIIaa-like"/>
    <property type="match status" value="1"/>
</dbReference>
<dbReference type="CDD" id="cd07042">
    <property type="entry name" value="STAS_SulP_like_sulfate_transporter"/>
    <property type="match status" value="1"/>
</dbReference>
<evidence type="ECO:0000256" key="2">
    <source>
        <dbReference type="ARBA" id="ARBA00022692"/>
    </source>
</evidence>
<dbReference type="Pfam" id="PF00916">
    <property type="entry name" value="Sulfate_transp"/>
    <property type="match status" value="1"/>
</dbReference>
<dbReference type="AlphaFoldDB" id="A0A8B9VG25"/>
<dbReference type="InterPro" id="IPR001902">
    <property type="entry name" value="SLC26A/SulP_fam"/>
</dbReference>
<feature type="transmembrane region" description="Helical" evidence="5">
    <location>
        <begin position="385"/>
        <end position="405"/>
    </location>
</feature>
<keyword evidence="8" id="KW-1185">Reference proteome</keyword>
<organism evidence="7 8">
    <name type="scientific">Anas zonorhyncha</name>
    <name type="common">Eastern spot-billed duck</name>
    <dbReference type="NCBI Taxonomy" id="75864"/>
    <lineage>
        <taxon>Eukaryota</taxon>
        <taxon>Metazoa</taxon>
        <taxon>Chordata</taxon>
        <taxon>Craniata</taxon>
        <taxon>Vertebrata</taxon>
        <taxon>Euteleostomi</taxon>
        <taxon>Archelosauria</taxon>
        <taxon>Archosauria</taxon>
        <taxon>Dinosauria</taxon>
        <taxon>Saurischia</taxon>
        <taxon>Theropoda</taxon>
        <taxon>Coelurosauria</taxon>
        <taxon>Aves</taxon>
        <taxon>Neognathae</taxon>
        <taxon>Galloanserae</taxon>
        <taxon>Anseriformes</taxon>
        <taxon>Anatidae</taxon>
        <taxon>Anatinae</taxon>
        <taxon>Anas</taxon>
    </lineage>
</organism>
<proteinExistence type="predicted"/>
<dbReference type="GO" id="GO:0016020">
    <property type="term" value="C:membrane"/>
    <property type="evidence" value="ECO:0007669"/>
    <property type="project" value="UniProtKB-SubCell"/>
</dbReference>
<evidence type="ECO:0000256" key="5">
    <source>
        <dbReference type="SAM" id="Phobius"/>
    </source>
</evidence>
<evidence type="ECO:0000256" key="1">
    <source>
        <dbReference type="ARBA" id="ARBA00004141"/>
    </source>
</evidence>
<keyword evidence="2 5" id="KW-0812">Transmembrane</keyword>
<protein>
    <recommendedName>
        <fullName evidence="6">STAS domain-containing protein</fullName>
    </recommendedName>
</protein>
<dbReference type="InterPro" id="IPR002645">
    <property type="entry name" value="STAS_dom"/>
</dbReference>
<feature type="transmembrane region" description="Helical" evidence="5">
    <location>
        <begin position="241"/>
        <end position="264"/>
    </location>
</feature>
<reference evidence="7" key="2">
    <citation type="submission" date="2025-09" db="UniProtKB">
        <authorList>
            <consortium name="Ensembl"/>
        </authorList>
    </citation>
    <scope>IDENTIFICATION</scope>
</reference>
<keyword evidence="4 5" id="KW-0472">Membrane</keyword>
<evidence type="ECO:0000259" key="6">
    <source>
        <dbReference type="PROSITE" id="PS50801"/>
    </source>
</evidence>
<dbReference type="PROSITE" id="PS50801">
    <property type="entry name" value="STAS"/>
    <property type="match status" value="1"/>
</dbReference>
<dbReference type="Pfam" id="PF01740">
    <property type="entry name" value="STAS"/>
    <property type="match status" value="1"/>
</dbReference>
<dbReference type="Gene3D" id="3.30.750.24">
    <property type="entry name" value="STAS domain"/>
    <property type="match status" value="1"/>
</dbReference>
<dbReference type="GO" id="GO:0055085">
    <property type="term" value="P:transmembrane transport"/>
    <property type="evidence" value="ECO:0007669"/>
    <property type="project" value="InterPro"/>
</dbReference>
<feature type="transmembrane region" description="Helical" evidence="5">
    <location>
        <begin position="120"/>
        <end position="143"/>
    </location>
</feature>
<feature type="transmembrane region" description="Helical" evidence="5">
    <location>
        <begin position="318"/>
        <end position="337"/>
    </location>
</feature>
<evidence type="ECO:0000256" key="4">
    <source>
        <dbReference type="ARBA" id="ARBA00023136"/>
    </source>
</evidence>
<keyword evidence="3 5" id="KW-1133">Transmembrane helix</keyword>
<accession>A0A8B9VG25</accession>
<reference evidence="7" key="1">
    <citation type="submission" date="2025-08" db="UniProtKB">
        <authorList>
            <consortium name="Ensembl"/>
        </authorList>
    </citation>
    <scope>IDENTIFICATION</scope>
</reference>
<evidence type="ECO:0000256" key="3">
    <source>
        <dbReference type="ARBA" id="ARBA00022989"/>
    </source>
</evidence>
<comment type="subcellular location">
    <subcellularLocation>
        <location evidence="1">Membrane</location>
        <topology evidence="1">Multi-pass membrane protein</topology>
    </subcellularLocation>
</comment>
<feature type="transmembrane region" description="Helical" evidence="5">
    <location>
        <begin position="164"/>
        <end position="192"/>
    </location>
</feature>
<evidence type="ECO:0000313" key="7">
    <source>
        <dbReference type="Ensembl" id="ENSAZOP00000021044.1"/>
    </source>
</evidence>
<name>A0A8B9VG25_9AVES</name>
<dbReference type="Proteomes" id="UP000694549">
    <property type="component" value="Unplaced"/>
</dbReference>
<dbReference type="Ensembl" id="ENSAZOT00000022597.1">
    <property type="protein sequence ID" value="ENSAZOP00000021044.1"/>
    <property type="gene ID" value="ENSAZOG00000013621.1"/>
</dbReference>
<dbReference type="PANTHER" id="PTHR11814">
    <property type="entry name" value="SULFATE TRANSPORTER"/>
    <property type="match status" value="1"/>
</dbReference>
<feature type="domain" description="STAS" evidence="6">
    <location>
        <begin position="426"/>
        <end position="566"/>
    </location>
</feature>
<feature type="transmembrane region" description="Helical" evidence="5">
    <location>
        <begin position="276"/>
        <end position="298"/>
    </location>
</feature>
<sequence>FNHMEEVECFHSADIKEPPINFTHVRLEENEPTDFSTKDFILKKAREVCKCNHQTIITFFCRLFPVLDWLPRYDVRTQFLGDGVPGLLVGTVAIPQSISYSLLASQDLIYGIYTNFFCNIIYVAMATSRHNFIGSFGVLCLIIRQSVNRHLQLAGYNDGSTGAATVALSLSFLVGLYQILLGVLQLGFVAVYRSEPLLSGFVTSSSLTIITSQMKYLLGLKIPCREGVGSFILMWLDLFRYIQNTNICDLLTSLIALAIIVPVKELNDRCKDRMKALFPIQLLVVIVATLAVCGAIPTGFRKPTLPDTKPFSSLAVDALPIAIIGFAMTVSLAEIFGKKHGYTVCANQEMIAIGMCNLIPAFFYCFASSVALTKTLLKESTGTQTQIFGLVTSLVLLIVFSAGWTQDPGPRSWARSATQIYEDQTTYRQLSSIANIKIFRFESSLYYANKDYFKTVLYQKTGLNPILLAARHQRVESQANADTGNGERFFGTGFDCLKPAKTRAKKSPPDVCPPSVDTHTLIIDCGAMQFIDTVGFSMLKDTHHDNKEIGVQVLLANCSPSIRHSVLMQRRLLSSGIRSASLTEQCVRWKSQQRLCTGLWREAWGGGAGLMQEKREVQKLGSLKDKDGAC</sequence>
<feature type="transmembrane region" description="Helical" evidence="5">
    <location>
        <begin position="349"/>
        <end position="373"/>
    </location>
</feature>
<evidence type="ECO:0000313" key="8">
    <source>
        <dbReference type="Proteomes" id="UP000694549"/>
    </source>
</evidence>
<dbReference type="InterPro" id="IPR011547">
    <property type="entry name" value="SLC26A/SulP_dom"/>
</dbReference>